<dbReference type="GO" id="GO:0003677">
    <property type="term" value="F:DNA binding"/>
    <property type="evidence" value="ECO:0007669"/>
    <property type="project" value="InterPro"/>
</dbReference>
<reference evidence="2 3" key="1">
    <citation type="submission" date="2013-02" db="EMBL/GenBank/DDBJ databases">
        <title>The Genome Sequence of Acinetobacter beijerinckii ANC 3835.</title>
        <authorList>
            <consortium name="The Broad Institute Genome Sequencing Platform"/>
            <consortium name="The Broad Institute Genome Sequencing Center for Infectious Disease"/>
            <person name="Cerqueira G."/>
            <person name="Feldgarden M."/>
            <person name="Courvalin P."/>
            <person name="Perichon B."/>
            <person name="Grillot-Courvalin C."/>
            <person name="Clermont D."/>
            <person name="Rocha E."/>
            <person name="Yoon E.-J."/>
            <person name="Nemec A."/>
            <person name="Walker B."/>
            <person name="Young S.K."/>
            <person name="Zeng Q."/>
            <person name="Gargeya S."/>
            <person name="Fitzgerald M."/>
            <person name="Haas B."/>
            <person name="Abouelleil A."/>
            <person name="Alvarado L."/>
            <person name="Arachchi H.M."/>
            <person name="Berlin A.M."/>
            <person name="Chapman S.B."/>
            <person name="Dewar J."/>
            <person name="Goldberg J."/>
            <person name="Griggs A."/>
            <person name="Gujja S."/>
            <person name="Hansen M."/>
            <person name="Howarth C."/>
            <person name="Imamovic A."/>
            <person name="Larimer J."/>
            <person name="McCowan C."/>
            <person name="Murphy C."/>
            <person name="Neiman D."/>
            <person name="Pearson M."/>
            <person name="Priest M."/>
            <person name="Roberts A."/>
            <person name="Saif S."/>
            <person name="Shea T."/>
            <person name="Sisk P."/>
            <person name="Sykes S."/>
            <person name="Wortman J."/>
            <person name="Nusbaum C."/>
            <person name="Birren B."/>
        </authorList>
    </citation>
    <scope>NUCLEOTIDE SEQUENCE [LARGE SCALE GENOMIC DNA]</scope>
    <source>
        <strain evidence="2 3">ANC 3835</strain>
    </source>
</reference>
<organism evidence="2 3">
    <name type="scientific">Acinetobacter beijerinckii ANC 3835</name>
    <dbReference type="NCBI Taxonomy" id="1217649"/>
    <lineage>
        <taxon>Bacteria</taxon>
        <taxon>Pseudomonadati</taxon>
        <taxon>Pseudomonadota</taxon>
        <taxon>Gammaproteobacteria</taxon>
        <taxon>Moraxellales</taxon>
        <taxon>Moraxellaceae</taxon>
        <taxon>Acinetobacter</taxon>
    </lineage>
</organism>
<name>N9FJZ8_9GAMM</name>
<dbReference type="AlphaFoldDB" id="N9FJZ8"/>
<evidence type="ECO:0000313" key="3">
    <source>
        <dbReference type="Proteomes" id="UP000018417"/>
    </source>
</evidence>
<dbReference type="Gene3D" id="2.10.109.10">
    <property type="entry name" value="Umud Fragment, subunit A"/>
    <property type="match status" value="1"/>
</dbReference>
<proteinExistence type="predicted"/>
<dbReference type="Pfam" id="PF00717">
    <property type="entry name" value="Peptidase_S24"/>
    <property type="match status" value="1"/>
</dbReference>
<feature type="domain" description="Peptidase S24/S26A/S26B/S26C" evidence="1">
    <location>
        <begin position="108"/>
        <end position="230"/>
    </location>
</feature>
<dbReference type="InterPro" id="IPR015927">
    <property type="entry name" value="Peptidase_S24_S26A/B/C"/>
</dbReference>
<dbReference type="PATRIC" id="fig|1217649.3.peg.1171"/>
<dbReference type="InterPro" id="IPR036286">
    <property type="entry name" value="LexA/Signal_pep-like_sf"/>
</dbReference>
<dbReference type="SUPFAM" id="SSF51306">
    <property type="entry name" value="LexA/Signal peptidase"/>
    <property type="match status" value="1"/>
</dbReference>
<dbReference type="InterPro" id="IPR039418">
    <property type="entry name" value="LexA-like"/>
</dbReference>
<comment type="caution">
    <text evidence="2">The sequence shown here is derived from an EMBL/GenBank/DDBJ whole genome shotgun (WGS) entry which is preliminary data.</text>
</comment>
<evidence type="ECO:0000259" key="1">
    <source>
        <dbReference type="Pfam" id="PF00717"/>
    </source>
</evidence>
<dbReference type="HOGENOM" id="CLU_066192_1_3_6"/>
<gene>
    <name evidence="2" type="ORF">F934_01230</name>
</gene>
<dbReference type="Gene3D" id="1.10.260.40">
    <property type="entry name" value="lambda repressor-like DNA-binding domains"/>
    <property type="match status" value="1"/>
</dbReference>
<dbReference type="RefSeq" id="WP_005053184.1">
    <property type="nucleotide sequence ID" value="NZ_KB849759.1"/>
</dbReference>
<dbReference type="OrthoDB" id="9791537at2"/>
<dbReference type="InterPro" id="IPR010982">
    <property type="entry name" value="Lambda_DNA-bd_dom_sf"/>
</dbReference>
<evidence type="ECO:0000313" key="2">
    <source>
        <dbReference type="EMBL" id="ENW05266.1"/>
    </source>
</evidence>
<sequence length="236" mass="26219">MTVHTDKVKEEFSKRLHTAMDAAGYPVRGRARVLSQKFSISDKGAGKWLNADAIPETSKIPLLANFLKVNSEWLISGSGEMALSFNSNNEKHDSNTSNPFPIAGRLVPVISWIQAGSWTTVEAVPAGTQFEEWLPPNPKCGKHGYGLEVVGESMLPDFRPHDKIYVNPDFQISDLKTGDLVIVACDEETEATFKKLIVESNGMYLEPLNPKWLEKIMELREGCKLVGKVVGLYRDV</sequence>
<protein>
    <recommendedName>
        <fullName evidence="1">Peptidase S24/S26A/S26B/S26C domain-containing protein</fullName>
    </recommendedName>
</protein>
<accession>N9FJZ8</accession>
<dbReference type="CDD" id="cd06529">
    <property type="entry name" value="S24_LexA-like"/>
    <property type="match status" value="1"/>
</dbReference>
<dbReference type="Proteomes" id="UP000018417">
    <property type="component" value="Unassembled WGS sequence"/>
</dbReference>
<dbReference type="InterPro" id="IPR050077">
    <property type="entry name" value="LexA_repressor"/>
</dbReference>
<dbReference type="EMBL" id="APQK01000011">
    <property type="protein sequence ID" value="ENW05266.1"/>
    <property type="molecule type" value="Genomic_DNA"/>
</dbReference>
<dbReference type="PANTHER" id="PTHR33516:SF2">
    <property type="entry name" value="LEXA REPRESSOR-RELATED"/>
    <property type="match status" value="1"/>
</dbReference>
<dbReference type="PANTHER" id="PTHR33516">
    <property type="entry name" value="LEXA REPRESSOR"/>
    <property type="match status" value="1"/>
</dbReference>